<dbReference type="Gene3D" id="2.30.30.490">
    <property type="match status" value="1"/>
</dbReference>
<sequence length="424" mass="47679">MPPKRKSSLGTEPSVGTKSPAHTPAKRPKANINWSKLEELRFKIEQLKQSDAIKSNTLRIKKSQSSKKSDYEYDDALVPAERYQPPPFHDTSVGEVYYRVTPSKYWLDARRYRQFKVGEDRISIGDYVLVRNTPRNAQFPGPEDDPKWIAKVVEIRAGGERHVYIRILWMYSPDEIHGGRRPYHARYELLASNHMDVIHGNTVEGRISVVHWNETAERNDVLGYDQFFYRQTYDFTAPAPKRLSQLPRHCIDKRECNPDEMLIQCDSCLGWLHASCLEQAAVKEAYSSNDLEPPVVENKDAATKRRGRPKRNGVKRASSTASSQAPVEQLFSAELTTSQENSLSLTVTDHREGHTGETWQTSPIICLLCAANVERASSELPGGDTIQVASVEQSDEEVSQEASATTNDEQGTKSPSAGSETSAD</sequence>
<reference evidence="3" key="1">
    <citation type="journal article" date="2020" name="Stud. Mycol.">
        <title>101 Dothideomycetes genomes: a test case for predicting lifestyles and emergence of pathogens.</title>
        <authorList>
            <person name="Haridas S."/>
            <person name="Albert R."/>
            <person name="Binder M."/>
            <person name="Bloem J."/>
            <person name="Labutti K."/>
            <person name="Salamov A."/>
            <person name="Andreopoulos B."/>
            <person name="Baker S."/>
            <person name="Barry K."/>
            <person name="Bills G."/>
            <person name="Bluhm B."/>
            <person name="Cannon C."/>
            <person name="Castanera R."/>
            <person name="Culley D."/>
            <person name="Daum C."/>
            <person name="Ezra D."/>
            <person name="Gonzalez J."/>
            <person name="Henrissat B."/>
            <person name="Kuo A."/>
            <person name="Liang C."/>
            <person name="Lipzen A."/>
            <person name="Lutzoni F."/>
            <person name="Magnuson J."/>
            <person name="Mondo S."/>
            <person name="Nolan M."/>
            <person name="Ohm R."/>
            <person name="Pangilinan J."/>
            <person name="Park H.-J."/>
            <person name="Ramirez L."/>
            <person name="Alfaro M."/>
            <person name="Sun H."/>
            <person name="Tritt A."/>
            <person name="Yoshinaga Y."/>
            <person name="Zwiers L.-H."/>
            <person name="Turgeon B."/>
            <person name="Goodwin S."/>
            <person name="Spatafora J."/>
            <person name="Crous P."/>
            <person name="Grigoriev I."/>
        </authorList>
    </citation>
    <scope>NUCLEOTIDE SEQUENCE</scope>
    <source>
        <strain evidence="3">CBS 175.79</strain>
    </source>
</reference>
<dbReference type="PANTHER" id="PTHR46364">
    <property type="entry name" value="OS08G0421900 PROTEIN"/>
    <property type="match status" value="1"/>
</dbReference>
<protein>
    <recommendedName>
        <fullName evidence="2">BAH domain-containing protein</fullName>
    </recommendedName>
</protein>
<evidence type="ECO:0000313" key="4">
    <source>
        <dbReference type="Proteomes" id="UP000799778"/>
    </source>
</evidence>
<evidence type="ECO:0000256" key="1">
    <source>
        <dbReference type="SAM" id="MobiDB-lite"/>
    </source>
</evidence>
<dbReference type="EMBL" id="ML978071">
    <property type="protein sequence ID" value="KAF2013523.1"/>
    <property type="molecule type" value="Genomic_DNA"/>
</dbReference>
<feature type="region of interest" description="Disordered" evidence="1">
    <location>
        <begin position="291"/>
        <end position="327"/>
    </location>
</feature>
<dbReference type="OrthoDB" id="10259622at2759"/>
<dbReference type="RefSeq" id="XP_033381862.1">
    <property type="nucleotide sequence ID" value="XM_033534006.1"/>
</dbReference>
<dbReference type="InterPro" id="IPR011011">
    <property type="entry name" value="Znf_FYVE_PHD"/>
</dbReference>
<organism evidence="3 4">
    <name type="scientific">Aaosphaeria arxii CBS 175.79</name>
    <dbReference type="NCBI Taxonomy" id="1450172"/>
    <lineage>
        <taxon>Eukaryota</taxon>
        <taxon>Fungi</taxon>
        <taxon>Dikarya</taxon>
        <taxon>Ascomycota</taxon>
        <taxon>Pezizomycotina</taxon>
        <taxon>Dothideomycetes</taxon>
        <taxon>Pleosporomycetidae</taxon>
        <taxon>Pleosporales</taxon>
        <taxon>Pleosporales incertae sedis</taxon>
        <taxon>Aaosphaeria</taxon>
    </lineage>
</organism>
<dbReference type="InterPro" id="IPR013083">
    <property type="entry name" value="Znf_RING/FYVE/PHD"/>
</dbReference>
<dbReference type="InterPro" id="IPR001025">
    <property type="entry name" value="BAH_dom"/>
</dbReference>
<dbReference type="InterPro" id="IPR043151">
    <property type="entry name" value="BAH_sf"/>
</dbReference>
<feature type="region of interest" description="Disordered" evidence="1">
    <location>
        <begin position="1"/>
        <end position="30"/>
    </location>
</feature>
<name>A0A6A5XKP1_9PLEO</name>
<dbReference type="SUPFAM" id="SSF57903">
    <property type="entry name" value="FYVE/PHD zinc finger"/>
    <property type="match status" value="1"/>
</dbReference>
<feature type="compositionally biased region" description="Polar residues" evidence="1">
    <location>
        <begin position="405"/>
        <end position="424"/>
    </location>
</feature>
<dbReference type="GeneID" id="54291403"/>
<dbReference type="Gene3D" id="3.30.40.10">
    <property type="entry name" value="Zinc/RING finger domain, C3HC4 (zinc finger)"/>
    <property type="match status" value="1"/>
</dbReference>
<feature type="compositionally biased region" description="Basic residues" evidence="1">
    <location>
        <begin position="304"/>
        <end position="314"/>
    </location>
</feature>
<dbReference type="AlphaFoldDB" id="A0A6A5XKP1"/>
<dbReference type="GO" id="GO:0003682">
    <property type="term" value="F:chromatin binding"/>
    <property type="evidence" value="ECO:0007669"/>
    <property type="project" value="InterPro"/>
</dbReference>
<feature type="domain" description="BAH" evidence="2">
    <location>
        <begin position="120"/>
        <end position="244"/>
    </location>
</feature>
<dbReference type="SMART" id="SM00439">
    <property type="entry name" value="BAH"/>
    <property type="match status" value="1"/>
</dbReference>
<evidence type="ECO:0000313" key="3">
    <source>
        <dbReference type="EMBL" id="KAF2013523.1"/>
    </source>
</evidence>
<dbReference type="PROSITE" id="PS51038">
    <property type="entry name" value="BAH"/>
    <property type="match status" value="1"/>
</dbReference>
<feature type="region of interest" description="Disordered" evidence="1">
    <location>
        <begin position="379"/>
        <end position="424"/>
    </location>
</feature>
<gene>
    <name evidence="3" type="ORF">BU24DRAFT_493985</name>
</gene>
<evidence type="ECO:0000259" key="2">
    <source>
        <dbReference type="PROSITE" id="PS51038"/>
    </source>
</evidence>
<feature type="compositionally biased region" description="Polar residues" evidence="1">
    <location>
        <begin position="8"/>
        <end position="17"/>
    </location>
</feature>
<accession>A0A6A5XKP1</accession>
<dbReference type="Proteomes" id="UP000799778">
    <property type="component" value="Unassembled WGS sequence"/>
</dbReference>
<dbReference type="Pfam" id="PF01426">
    <property type="entry name" value="BAH"/>
    <property type="match status" value="1"/>
</dbReference>
<keyword evidence="4" id="KW-1185">Reference proteome</keyword>
<feature type="compositionally biased region" description="Polar residues" evidence="1">
    <location>
        <begin position="317"/>
        <end position="326"/>
    </location>
</feature>
<proteinExistence type="predicted"/>
<dbReference type="CDD" id="cd04370">
    <property type="entry name" value="BAH"/>
    <property type="match status" value="1"/>
</dbReference>